<dbReference type="SUPFAM" id="SSF46955">
    <property type="entry name" value="Putative DNA-binding domain"/>
    <property type="match status" value="1"/>
</dbReference>
<sequence length="131" mass="15735">MEDTSYLISDIASHTGLSIDVIRYYEKIGVLPPISRKENGHRIYSRSDLERIMFVTHLKRTQMPLKDIEQYVRFYNEGQYDQCYNVLKEHKHYIETKLAEMTESLERMNYKLENYQQIIQTSMITEENTNE</sequence>
<organism evidence="6 7">
    <name type="scientific">Paenibacillus qinlingensis</name>
    <dbReference type="NCBI Taxonomy" id="1837343"/>
    <lineage>
        <taxon>Bacteria</taxon>
        <taxon>Bacillati</taxon>
        <taxon>Bacillota</taxon>
        <taxon>Bacilli</taxon>
        <taxon>Bacillales</taxon>
        <taxon>Paenibacillaceae</taxon>
        <taxon>Paenibacillus</taxon>
    </lineage>
</organism>
<dbReference type="InterPro" id="IPR000551">
    <property type="entry name" value="MerR-type_HTH_dom"/>
</dbReference>
<accession>A0ABU1P6V9</accession>
<dbReference type="RefSeq" id="WP_310502463.1">
    <property type="nucleotide sequence ID" value="NZ_JAVDSB010000023.1"/>
</dbReference>
<dbReference type="Gene3D" id="1.10.1660.10">
    <property type="match status" value="1"/>
</dbReference>
<gene>
    <name evidence="6" type="ORF">J2736_006320</name>
</gene>
<keyword evidence="2" id="KW-0805">Transcription regulation</keyword>
<evidence type="ECO:0000313" key="6">
    <source>
        <dbReference type="EMBL" id="MDR6555066.1"/>
    </source>
</evidence>
<reference evidence="6 7" key="1">
    <citation type="submission" date="2023-07" db="EMBL/GenBank/DDBJ databases">
        <title>Sorghum-associated microbial communities from plants grown in Nebraska, USA.</title>
        <authorList>
            <person name="Schachtman D."/>
        </authorList>
    </citation>
    <scope>NUCLEOTIDE SEQUENCE [LARGE SCALE GENOMIC DNA]</scope>
    <source>
        <strain evidence="6 7">CC258</strain>
    </source>
</reference>
<dbReference type="Proteomes" id="UP001267290">
    <property type="component" value="Unassembled WGS sequence"/>
</dbReference>
<evidence type="ECO:0000256" key="3">
    <source>
        <dbReference type="ARBA" id="ARBA00023125"/>
    </source>
</evidence>
<dbReference type="InterPro" id="IPR009061">
    <property type="entry name" value="DNA-bd_dom_put_sf"/>
</dbReference>
<protein>
    <submittedName>
        <fullName evidence="6">DNA-binding transcriptional MerR regulator</fullName>
    </submittedName>
</protein>
<evidence type="ECO:0000256" key="4">
    <source>
        <dbReference type="ARBA" id="ARBA00023163"/>
    </source>
</evidence>
<dbReference type="PROSITE" id="PS50937">
    <property type="entry name" value="HTH_MERR_2"/>
    <property type="match status" value="1"/>
</dbReference>
<evidence type="ECO:0000313" key="7">
    <source>
        <dbReference type="Proteomes" id="UP001267290"/>
    </source>
</evidence>
<comment type="caution">
    <text evidence="6">The sequence shown here is derived from an EMBL/GenBank/DDBJ whole genome shotgun (WGS) entry which is preliminary data.</text>
</comment>
<dbReference type="GO" id="GO:0003677">
    <property type="term" value="F:DNA binding"/>
    <property type="evidence" value="ECO:0007669"/>
    <property type="project" value="UniProtKB-KW"/>
</dbReference>
<dbReference type="EMBL" id="JAVDSB010000023">
    <property type="protein sequence ID" value="MDR6555066.1"/>
    <property type="molecule type" value="Genomic_DNA"/>
</dbReference>
<dbReference type="PANTHER" id="PTHR30204">
    <property type="entry name" value="REDOX-CYCLING DRUG-SENSING TRANSCRIPTIONAL ACTIVATOR SOXR"/>
    <property type="match status" value="1"/>
</dbReference>
<keyword evidence="1" id="KW-0678">Repressor</keyword>
<keyword evidence="4" id="KW-0804">Transcription</keyword>
<name>A0ABU1P6V9_9BACL</name>
<keyword evidence="3 6" id="KW-0238">DNA-binding</keyword>
<evidence type="ECO:0000256" key="1">
    <source>
        <dbReference type="ARBA" id="ARBA00022491"/>
    </source>
</evidence>
<keyword evidence="7" id="KW-1185">Reference proteome</keyword>
<dbReference type="Pfam" id="PF13411">
    <property type="entry name" value="MerR_1"/>
    <property type="match status" value="1"/>
</dbReference>
<dbReference type="PRINTS" id="PR00040">
    <property type="entry name" value="HTHMERR"/>
</dbReference>
<dbReference type="SMART" id="SM00422">
    <property type="entry name" value="HTH_MERR"/>
    <property type="match status" value="1"/>
</dbReference>
<proteinExistence type="predicted"/>
<evidence type="ECO:0000256" key="2">
    <source>
        <dbReference type="ARBA" id="ARBA00023015"/>
    </source>
</evidence>
<dbReference type="InterPro" id="IPR047057">
    <property type="entry name" value="MerR_fam"/>
</dbReference>
<dbReference type="CDD" id="cd01109">
    <property type="entry name" value="HTH_YyaN"/>
    <property type="match status" value="1"/>
</dbReference>
<dbReference type="PROSITE" id="PS00552">
    <property type="entry name" value="HTH_MERR_1"/>
    <property type="match status" value="1"/>
</dbReference>
<evidence type="ECO:0000259" key="5">
    <source>
        <dbReference type="PROSITE" id="PS50937"/>
    </source>
</evidence>
<feature type="domain" description="HTH merR-type" evidence="5">
    <location>
        <begin position="5"/>
        <end position="74"/>
    </location>
</feature>
<dbReference type="PANTHER" id="PTHR30204:SF69">
    <property type="entry name" value="MERR-FAMILY TRANSCRIPTIONAL REGULATOR"/>
    <property type="match status" value="1"/>
</dbReference>